<proteinExistence type="predicted"/>
<organism evidence="1 2">
    <name type="scientific">Nephila pilipes</name>
    <name type="common">Giant wood spider</name>
    <name type="synonym">Nephila maculata</name>
    <dbReference type="NCBI Taxonomy" id="299642"/>
    <lineage>
        <taxon>Eukaryota</taxon>
        <taxon>Metazoa</taxon>
        <taxon>Ecdysozoa</taxon>
        <taxon>Arthropoda</taxon>
        <taxon>Chelicerata</taxon>
        <taxon>Arachnida</taxon>
        <taxon>Araneae</taxon>
        <taxon>Araneomorphae</taxon>
        <taxon>Entelegynae</taxon>
        <taxon>Araneoidea</taxon>
        <taxon>Nephilidae</taxon>
        <taxon>Nephila</taxon>
    </lineage>
</organism>
<feature type="non-terminal residue" evidence="1">
    <location>
        <position position="1"/>
    </location>
</feature>
<gene>
    <name evidence="1" type="ORF">NPIL_373301</name>
</gene>
<accession>A0A8X6M7U2</accession>
<name>A0A8X6M7U2_NEPPI</name>
<dbReference type="EMBL" id="BMAW01088487">
    <property type="protein sequence ID" value="GFS34909.1"/>
    <property type="molecule type" value="Genomic_DNA"/>
</dbReference>
<reference evidence="1" key="1">
    <citation type="submission" date="2020-08" db="EMBL/GenBank/DDBJ databases">
        <title>Multicomponent nature underlies the extraordinary mechanical properties of spider dragline silk.</title>
        <authorList>
            <person name="Kono N."/>
            <person name="Nakamura H."/>
            <person name="Mori M."/>
            <person name="Yoshida Y."/>
            <person name="Ohtoshi R."/>
            <person name="Malay A.D."/>
            <person name="Moran D.A.P."/>
            <person name="Tomita M."/>
            <person name="Numata K."/>
            <person name="Arakawa K."/>
        </authorList>
    </citation>
    <scope>NUCLEOTIDE SEQUENCE</scope>
</reference>
<evidence type="ECO:0000313" key="2">
    <source>
        <dbReference type="Proteomes" id="UP000887013"/>
    </source>
</evidence>
<comment type="caution">
    <text evidence="1">The sequence shown here is derived from an EMBL/GenBank/DDBJ whole genome shotgun (WGS) entry which is preliminary data.</text>
</comment>
<evidence type="ECO:0000313" key="1">
    <source>
        <dbReference type="EMBL" id="GFS34909.1"/>
    </source>
</evidence>
<sequence>SLPTPVQQILVISNGRLKKLAEMADSIMVDAGNTLSIRATDAKNQDLKINAGGHFVTSVSSGDSCTIYLQWTRETFPSPINPQKLWSS</sequence>
<protein>
    <submittedName>
        <fullName evidence="1">Uncharacterized protein</fullName>
    </submittedName>
</protein>
<keyword evidence="2" id="KW-1185">Reference proteome</keyword>
<dbReference type="AlphaFoldDB" id="A0A8X6M7U2"/>
<dbReference type="Proteomes" id="UP000887013">
    <property type="component" value="Unassembled WGS sequence"/>
</dbReference>